<keyword evidence="2" id="KW-0805">Transcription regulation</keyword>
<evidence type="ECO:0000256" key="2">
    <source>
        <dbReference type="ARBA" id="ARBA00023015"/>
    </source>
</evidence>
<sequence precursor="true">MRHNQKLSPNVAVVELAAVRTFVAVADSGGFQAAGDELGISQQAVSKRIAVLESALGVRLLARTPKGALLSVDGQAFLPHARELLRAEERAMNAVRPGRRALRVDVRNRRTAPATLLHGFYQQHADIELDVVVLPEDNVEAALTAVATGALDATFRGLIDPTAQLAGTGLSCRRVVEDRHQLLVGPRHRLANAVTIAPANLAGHPIWMPGLPVGSEVRSYYDELATAFGLTIDVLGPAFGAEVLLTEIADSPTLANLVGERSQYLWPAHYDLRRIPIVDPTPVYPLWIIWRTDNGHPGLASLLAHLETDYAARKTDNTWLPSWAR</sequence>
<dbReference type="SUPFAM" id="SSF46785">
    <property type="entry name" value="Winged helix' DNA-binding domain"/>
    <property type="match status" value="1"/>
</dbReference>
<dbReference type="PRINTS" id="PR00039">
    <property type="entry name" value="HTHLYSR"/>
</dbReference>
<dbReference type="Pfam" id="PF03466">
    <property type="entry name" value="LysR_substrate"/>
    <property type="match status" value="1"/>
</dbReference>
<evidence type="ECO:0000256" key="5">
    <source>
        <dbReference type="ARBA" id="ARBA00023163"/>
    </source>
</evidence>
<keyword evidence="3" id="KW-0238">DNA-binding</keyword>
<dbReference type="Gene3D" id="1.10.10.10">
    <property type="entry name" value="Winged helix-like DNA-binding domain superfamily/Winged helix DNA-binding domain"/>
    <property type="match status" value="1"/>
</dbReference>
<evidence type="ECO:0000256" key="4">
    <source>
        <dbReference type="ARBA" id="ARBA00023159"/>
    </source>
</evidence>
<dbReference type="PANTHER" id="PTHR30346">
    <property type="entry name" value="TRANSCRIPTIONAL DUAL REGULATOR HCAR-RELATED"/>
    <property type="match status" value="1"/>
</dbReference>
<dbReference type="eggNOG" id="COG0583">
    <property type="taxonomic scope" value="Bacteria"/>
</dbReference>
<dbReference type="InterPro" id="IPR005119">
    <property type="entry name" value="LysR_subst-bd"/>
</dbReference>
<dbReference type="GO" id="GO:0003677">
    <property type="term" value="F:DNA binding"/>
    <property type="evidence" value="ECO:0007669"/>
    <property type="project" value="UniProtKB-KW"/>
</dbReference>
<comment type="function">
    <text evidence="7">Required for the induction the katG gene for catalase. Involved in the response to hydrogen peroxide.</text>
</comment>
<keyword evidence="10" id="KW-1185">Reference proteome</keyword>
<dbReference type="PATRIC" id="fig|710421.3.peg.3411"/>
<organism evidence="9 10">
    <name type="scientific">Mycolicibacterium chubuense (strain NBB4)</name>
    <name type="common">Mycobacterium chubuense</name>
    <dbReference type="NCBI Taxonomy" id="710421"/>
    <lineage>
        <taxon>Bacteria</taxon>
        <taxon>Bacillati</taxon>
        <taxon>Actinomycetota</taxon>
        <taxon>Actinomycetes</taxon>
        <taxon>Mycobacteriales</taxon>
        <taxon>Mycobacteriaceae</taxon>
        <taxon>Mycolicibacterium</taxon>
    </lineage>
</organism>
<keyword evidence="5" id="KW-0804">Transcription</keyword>
<dbReference type="Gene3D" id="3.40.190.290">
    <property type="match status" value="1"/>
</dbReference>
<gene>
    <name evidence="9" type="ordered locus">Mycch_3409</name>
</gene>
<name>I4BLJ2_MYCCN</name>
<dbReference type="SUPFAM" id="SSF53850">
    <property type="entry name" value="Periplasmic binding protein-like II"/>
    <property type="match status" value="1"/>
</dbReference>
<dbReference type="EMBL" id="CP003053">
    <property type="protein sequence ID" value="AFM18149.1"/>
    <property type="molecule type" value="Genomic_DNA"/>
</dbReference>
<comment type="similarity">
    <text evidence="1">Belongs to the LysR transcriptional regulatory family.</text>
</comment>
<dbReference type="PANTHER" id="PTHR30346:SF0">
    <property type="entry name" value="HCA OPERON TRANSCRIPTIONAL ACTIVATOR HCAR"/>
    <property type="match status" value="1"/>
</dbReference>
<dbReference type="Pfam" id="PF00126">
    <property type="entry name" value="HTH_1"/>
    <property type="match status" value="1"/>
</dbReference>
<dbReference type="STRING" id="710421.Mycch_3409"/>
<dbReference type="InterPro" id="IPR036390">
    <property type="entry name" value="WH_DNA-bd_sf"/>
</dbReference>
<reference evidence="9 10" key="1">
    <citation type="submission" date="2012-06" db="EMBL/GenBank/DDBJ databases">
        <title>Complete sequence of chromosome of Mycobacterium chubuense NBB4.</title>
        <authorList>
            <consortium name="US DOE Joint Genome Institute"/>
            <person name="Lucas S."/>
            <person name="Han J."/>
            <person name="Lapidus A."/>
            <person name="Cheng J.-F."/>
            <person name="Goodwin L."/>
            <person name="Pitluck S."/>
            <person name="Peters L."/>
            <person name="Mikhailova N."/>
            <person name="Teshima H."/>
            <person name="Detter J.C."/>
            <person name="Han C."/>
            <person name="Tapia R."/>
            <person name="Land M."/>
            <person name="Hauser L."/>
            <person name="Kyrpides N."/>
            <person name="Ivanova N."/>
            <person name="Pagani I."/>
            <person name="Mattes T."/>
            <person name="Holmes A."/>
            <person name="Rutledge P."/>
            <person name="Paulsen I."/>
            <person name="Coleman N."/>
            <person name="Woyke T."/>
        </authorList>
    </citation>
    <scope>NUCLEOTIDE SEQUENCE [LARGE SCALE GENOMIC DNA]</scope>
    <source>
        <strain evidence="9 10">NBB4</strain>
    </source>
</reference>
<evidence type="ECO:0000313" key="10">
    <source>
        <dbReference type="Proteomes" id="UP000006057"/>
    </source>
</evidence>
<dbReference type="InterPro" id="IPR036388">
    <property type="entry name" value="WH-like_DNA-bd_sf"/>
</dbReference>
<dbReference type="PROSITE" id="PS50931">
    <property type="entry name" value="HTH_LYSR"/>
    <property type="match status" value="1"/>
</dbReference>
<dbReference type="InterPro" id="IPR000847">
    <property type="entry name" value="LysR_HTH_N"/>
</dbReference>
<evidence type="ECO:0000259" key="8">
    <source>
        <dbReference type="PROSITE" id="PS50931"/>
    </source>
</evidence>
<protein>
    <recommendedName>
        <fullName evidence="6">Probable hydrogen peroxide-inducible genes activator</fullName>
    </recommendedName>
</protein>
<proteinExistence type="inferred from homology"/>
<dbReference type="FunFam" id="1.10.10.10:FF:000001">
    <property type="entry name" value="LysR family transcriptional regulator"/>
    <property type="match status" value="1"/>
</dbReference>
<feature type="domain" description="HTH lysR-type" evidence="8">
    <location>
        <begin position="14"/>
        <end position="71"/>
    </location>
</feature>
<dbReference type="GO" id="GO:0003700">
    <property type="term" value="F:DNA-binding transcription factor activity"/>
    <property type="evidence" value="ECO:0007669"/>
    <property type="project" value="InterPro"/>
</dbReference>
<evidence type="ECO:0000256" key="6">
    <source>
        <dbReference type="ARBA" id="ARBA00040885"/>
    </source>
</evidence>
<accession>I4BLJ2</accession>
<evidence type="ECO:0000313" key="9">
    <source>
        <dbReference type="EMBL" id="AFM18149.1"/>
    </source>
</evidence>
<dbReference type="AlphaFoldDB" id="I4BLJ2"/>
<evidence type="ECO:0000256" key="1">
    <source>
        <dbReference type="ARBA" id="ARBA00009437"/>
    </source>
</evidence>
<evidence type="ECO:0000256" key="7">
    <source>
        <dbReference type="ARBA" id="ARBA00056658"/>
    </source>
</evidence>
<dbReference type="KEGG" id="mcb:Mycch_3409"/>
<dbReference type="Proteomes" id="UP000006057">
    <property type="component" value="Chromosome"/>
</dbReference>
<keyword evidence="4" id="KW-0010">Activator</keyword>
<dbReference type="HOGENOM" id="CLU_039613_6_4_11"/>
<dbReference type="GO" id="GO:0032993">
    <property type="term" value="C:protein-DNA complex"/>
    <property type="evidence" value="ECO:0007669"/>
    <property type="project" value="TreeGrafter"/>
</dbReference>
<evidence type="ECO:0000256" key="3">
    <source>
        <dbReference type="ARBA" id="ARBA00023125"/>
    </source>
</evidence>